<evidence type="ECO:0000256" key="8">
    <source>
        <dbReference type="SAM" id="Phobius"/>
    </source>
</evidence>
<keyword evidence="5 8" id="KW-1133">Transmembrane helix</keyword>
<reference evidence="9 10" key="1">
    <citation type="submission" date="2020-08" db="EMBL/GenBank/DDBJ databases">
        <authorList>
            <person name="Mo P."/>
        </authorList>
    </citation>
    <scope>NUCLEOTIDE SEQUENCE [LARGE SCALE GENOMIC DNA]</scope>
    <source>
        <strain evidence="9 10">CGMCC 4.1532</strain>
    </source>
</reference>
<organism evidence="9 10">
    <name type="scientific">Pseudonocardia petroleophila</name>
    <dbReference type="NCBI Taxonomy" id="37331"/>
    <lineage>
        <taxon>Bacteria</taxon>
        <taxon>Bacillati</taxon>
        <taxon>Actinomycetota</taxon>
        <taxon>Actinomycetes</taxon>
        <taxon>Pseudonocardiales</taxon>
        <taxon>Pseudonocardiaceae</taxon>
        <taxon>Pseudonocardia</taxon>
    </lineage>
</organism>
<dbReference type="RefSeq" id="WP_185721819.1">
    <property type="nucleotide sequence ID" value="NZ_BAAAWI010000001.1"/>
</dbReference>
<dbReference type="GO" id="GO:0016758">
    <property type="term" value="F:hexosyltransferase activity"/>
    <property type="evidence" value="ECO:0007669"/>
    <property type="project" value="InterPro"/>
</dbReference>
<feature type="transmembrane region" description="Helical" evidence="8">
    <location>
        <begin position="133"/>
        <end position="152"/>
    </location>
</feature>
<feature type="transmembrane region" description="Helical" evidence="8">
    <location>
        <begin position="286"/>
        <end position="305"/>
    </location>
</feature>
<evidence type="ECO:0000256" key="6">
    <source>
        <dbReference type="ARBA" id="ARBA00023136"/>
    </source>
</evidence>
<evidence type="ECO:0000256" key="5">
    <source>
        <dbReference type="ARBA" id="ARBA00022989"/>
    </source>
</evidence>
<dbReference type="GO" id="GO:0005886">
    <property type="term" value="C:plasma membrane"/>
    <property type="evidence" value="ECO:0007669"/>
    <property type="project" value="UniProtKB-SubCell"/>
</dbReference>
<feature type="transmembrane region" description="Helical" evidence="8">
    <location>
        <begin position="220"/>
        <end position="249"/>
    </location>
</feature>
<accession>A0A7G7MQG0</accession>
<dbReference type="AlphaFoldDB" id="A0A7G7MQG0"/>
<keyword evidence="2" id="KW-1003">Cell membrane</keyword>
<comment type="subcellular location">
    <subcellularLocation>
        <location evidence="1">Cell membrane</location>
        <topology evidence="1">Multi-pass membrane protein</topology>
    </subcellularLocation>
</comment>
<feature type="transmembrane region" description="Helical" evidence="8">
    <location>
        <begin position="172"/>
        <end position="199"/>
    </location>
</feature>
<dbReference type="EMBL" id="CP060131">
    <property type="protein sequence ID" value="QNG55021.1"/>
    <property type="molecule type" value="Genomic_DNA"/>
</dbReference>
<feature type="transmembrane region" description="Helical" evidence="8">
    <location>
        <begin position="388"/>
        <end position="409"/>
    </location>
</feature>
<keyword evidence="10" id="KW-1185">Reference proteome</keyword>
<dbReference type="KEGG" id="ppel:H6H00_14810"/>
<evidence type="ECO:0000256" key="3">
    <source>
        <dbReference type="ARBA" id="ARBA00022679"/>
    </source>
</evidence>
<gene>
    <name evidence="9" type="ORF">H6H00_14810</name>
</gene>
<evidence type="ECO:0000256" key="4">
    <source>
        <dbReference type="ARBA" id="ARBA00022692"/>
    </source>
</evidence>
<feature type="transmembrane region" description="Helical" evidence="8">
    <location>
        <begin position="104"/>
        <end position="126"/>
    </location>
</feature>
<dbReference type="Pfam" id="PF09594">
    <property type="entry name" value="GT87"/>
    <property type="match status" value="1"/>
</dbReference>
<dbReference type="Proteomes" id="UP000515728">
    <property type="component" value="Chromosome"/>
</dbReference>
<evidence type="ECO:0000256" key="2">
    <source>
        <dbReference type="ARBA" id="ARBA00022475"/>
    </source>
</evidence>
<dbReference type="InterPro" id="IPR018584">
    <property type="entry name" value="GT87"/>
</dbReference>
<proteinExistence type="inferred from homology"/>
<keyword evidence="6 8" id="KW-0472">Membrane</keyword>
<keyword evidence="4 8" id="KW-0812">Transmembrane</keyword>
<name>A0A7G7MQG0_9PSEU</name>
<keyword evidence="3" id="KW-0808">Transferase</keyword>
<sequence>MTRSRVLATVLVVAAALLTARYVAVTWLGRMDVDAVLPYPTLLLSDFRDAVWLPTGDLLAGHDPYIDADFLARHPGTQGYSPYTPSHLLLALGFGALSWETGTLAWSVLGGLALAAMGAWTGFAVLRHARPSASRTAGVAAAAAGVLAVWVWRPTSIALGLGQPSAVWGPAAAVAAAATVTAVGISPAGRAVLSALAFAKPQTGIQLAVAAIAARQYRALLWGVGITAVLSLGVATWIAGGSVVAWVLALPAAVAGRHSRYDQRYTTGNPWIDVMSTAHRLGLPDVAGPLLAVLVLGAGLAAALALRARGRAGLGATTAMVTGLLVVPHCGYDVLLLFPVLMLTVVEVLRERRGPVRTAALAALVPLVLSGLLPGFRLPLVPGGLEPALGQAVLLLVALAVLLGTAVLARRPAPAEPVLVGSAT</sequence>
<evidence type="ECO:0000313" key="9">
    <source>
        <dbReference type="EMBL" id="QNG55021.1"/>
    </source>
</evidence>
<feature type="transmembrane region" description="Helical" evidence="8">
    <location>
        <begin position="356"/>
        <end position="376"/>
    </location>
</feature>
<evidence type="ECO:0000256" key="7">
    <source>
        <dbReference type="ARBA" id="ARBA00024033"/>
    </source>
</evidence>
<comment type="similarity">
    <text evidence="7">Belongs to the glycosyltransferase 87 family.</text>
</comment>
<evidence type="ECO:0000313" key="10">
    <source>
        <dbReference type="Proteomes" id="UP000515728"/>
    </source>
</evidence>
<protein>
    <submittedName>
        <fullName evidence="9">DUF2029 domain-containing protein</fullName>
    </submittedName>
</protein>
<evidence type="ECO:0000256" key="1">
    <source>
        <dbReference type="ARBA" id="ARBA00004651"/>
    </source>
</evidence>